<dbReference type="PANTHER" id="PTHR33018:SF31">
    <property type="entry name" value="TRANSPOSASE, PTTA_EN_SPM, PLANT"/>
    <property type="match status" value="1"/>
</dbReference>
<feature type="compositionally biased region" description="Polar residues" evidence="4">
    <location>
        <begin position="325"/>
        <end position="334"/>
    </location>
</feature>
<dbReference type="SUPFAM" id="SSF54001">
    <property type="entry name" value="Cysteine proteinases"/>
    <property type="match status" value="1"/>
</dbReference>
<evidence type="ECO:0000256" key="2">
    <source>
        <dbReference type="ARBA" id="ARBA00022670"/>
    </source>
</evidence>
<dbReference type="InterPro" id="IPR003653">
    <property type="entry name" value="Peptidase_C48_C"/>
</dbReference>
<keyword evidence="3" id="KW-0378">Hydrolase</keyword>
<dbReference type="InterPro" id="IPR038765">
    <property type="entry name" value="Papain-like_cys_pep_sf"/>
</dbReference>
<dbReference type="Gene3D" id="3.40.395.10">
    <property type="entry name" value="Adenoviral Proteinase, Chain A"/>
    <property type="match status" value="1"/>
</dbReference>
<comment type="caution">
    <text evidence="6">The sequence shown here is derived from an EMBL/GenBank/DDBJ whole genome shotgun (WGS) entry which is preliminary data.</text>
</comment>
<gene>
    <name evidence="6" type="ORF">CEPIT_LOCUS12528</name>
</gene>
<accession>A0AAV0D5K3</accession>
<organism evidence="6 7">
    <name type="scientific">Cuscuta epithymum</name>
    <dbReference type="NCBI Taxonomy" id="186058"/>
    <lineage>
        <taxon>Eukaryota</taxon>
        <taxon>Viridiplantae</taxon>
        <taxon>Streptophyta</taxon>
        <taxon>Embryophyta</taxon>
        <taxon>Tracheophyta</taxon>
        <taxon>Spermatophyta</taxon>
        <taxon>Magnoliopsida</taxon>
        <taxon>eudicotyledons</taxon>
        <taxon>Gunneridae</taxon>
        <taxon>Pentapetalae</taxon>
        <taxon>asterids</taxon>
        <taxon>lamiids</taxon>
        <taxon>Solanales</taxon>
        <taxon>Convolvulaceae</taxon>
        <taxon>Cuscuteae</taxon>
        <taxon>Cuscuta</taxon>
        <taxon>Cuscuta subgen. Cuscuta</taxon>
    </lineage>
</organism>
<feature type="region of interest" description="Disordered" evidence="4">
    <location>
        <begin position="325"/>
        <end position="414"/>
    </location>
</feature>
<evidence type="ECO:0000256" key="1">
    <source>
        <dbReference type="ARBA" id="ARBA00005234"/>
    </source>
</evidence>
<name>A0AAV0D5K3_9ASTE</name>
<keyword evidence="7" id="KW-1185">Reference proteome</keyword>
<evidence type="ECO:0000256" key="4">
    <source>
        <dbReference type="SAM" id="MobiDB-lite"/>
    </source>
</evidence>
<dbReference type="GO" id="GO:0008234">
    <property type="term" value="F:cysteine-type peptidase activity"/>
    <property type="evidence" value="ECO:0007669"/>
    <property type="project" value="InterPro"/>
</dbReference>
<sequence>MSKNEEVMDAFDVDEGLYDRGQRPKRRQKTKKKMLLKKSADDKVVVKVNRFGVHAGKEWTELANYIGVLVRDHVSIVHDEWRHVAVKLKDEMWNHLKELFVLSENSKKHVLATMSVAFRNFKSELRTDFIYQHEHELEKLALPPEEYKHISDKEWKLFVKKTFSEEFVEKSNKAKERRKKHKLNHRLGSTGYGGLLLKKQEELGVNLEDIDRCDTWLLGRKRKDGTYDDDVKEVANEIEDLKRKVQEGSFVPSGDADVLSTALQKKPNGSRVQGLGHFITPTQYFHKPKETRTDREKEHEMCEQRYKMMVMKFEEMRTQVSHAISEIGSSSIPNKSPIVKAAGEVDQPKLTPVKRRRVTVPRSSPPDSSKNKEPKSNESEEEGDTKGKRKATEVPKEQKLTPQKKHLAAVSRRSPRFMQMKNLPEESVVRAANNTCISEASREQVVVELGGTKTKVEPPHLKEESIPKMIEVEAGGVVVVKEHGRTKMKSKQPPARKLIMQRTTRFAAEKRKEKSNSMKMFSMLVDKCLGDGYLVEHDAEIFGFATKSIFNKQVCDLVISFEQVNNSVVEIWCRHLYEKMLEDGGNMPVQFGTSAAVPVPLKPSDESITRRSRYIADLLGVGLPGQITLIPYNTCNHWVLVAIDVVAWTVYYLDSIGENPSEDLSPIVNQGVKIHHASVSKKRLSLNWVTVMCPKQTGSMECGYFLMKYMSDIVCDVNVLKKNFSTIKDYSEQDILQVCEEWAAYATKLVLKCG</sequence>
<dbReference type="EMBL" id="CAMAPF010000076">
    <property type="protein sequence ID" value="CAH9093516.1"/>
    <property type="molecule type" value="Genomic_DNA"/>
</dbReference>
<protein>
    <recommendedName>
        <fullName evidence="5">Ubiquitin-like protease family profile domain-containing protein</fullName>
    </recommendedName>
</protein>
<dbReference type="Pfam" id="PF02902">
    <property type="entry name" value="Peptidase_C48"/>
    <property type="match status" value="1"/>
</dbReference>
<evidence type="ECO:0000256" key="3">
    <source>
        <dbReference type="ARBA" id="ARBA00022801"/>
    </source>
</evidence>
<evidence type="ECO:0000313" key="6">
    <source>
        <dbReference type="EMBL" id="CAH9093516.1"/>
    </source>
</evidence>
<evidence type="ECO:0000313" key="7">
    <source>
        <dbReference type="Proteomes" id="UP001152523"/>
    </source>
</evidence>
<dbReference type="PANTHER" id="PTHR33018">
    <property type="entry name" value="OS10G0338966 PROTEIN-RELATED"/>
    <property type="match status" value="1"/>
</dbReference>
<keyword evidence="2" id="KW-0645">Protease</keyword>
<dbReference type="Proteomes" id="UP001152523">
    <property type="component" value="Unassembled WGS sequence"/>
</dbReference>
<evidence type="ECO:0000259" key="5">
    <source>
        <dbReference type="PROSITE" id="PS50600"/>
    </source>
</evidence>
<reference evidence="6" key="1">
    <citation type="submission" date="2022-07" db="EMBL/GenBank/DDBJ databases">
        <authorList>
            <person name="Macas J."/>
            <person name="Novak P."/>
            <person name="Neumann P."/>
        </authorList>
    </citation>
    <scope>NUCLEOTIDE SEQUENCE</scope>
</reference>
<dbReference type="AlphaFoldDB" id="A0AAV0D5K3"/>
<comment type="similarity">
    <text evidence="1">Belongs to the peptidase C48 family.</text>
</comment>
<dbReference type="PROSITE" id="PS50600">
    <property type="entry name" value="ULP_PROTEASE"/>
    <property type="match status" value="1"/>
</dbReference>
<feature type="compositionally biased region" description="Basic and acidic residues" evidence="4">
    <location>
        <begin position="369"/>
        <end position="399"/>
    </location>
</feature>
<dbReference type="GO" id="GO:0006508">
    <property type="term" value="P:proteolysis"/>
    <property type="evidence" value="ECO:0007669"/>
    <property type="project" value="UniProtKB-KW"/>
</dbReference>
<feature type="domain" description="Ubiquitin-like protease family profile" evidence="5">
    <location>
        <begin position="547"/>
        <end position="713"/>
    </location>
</feature>
<proteinExistence type="inferred from homology"/>